<dbReference type="OMA" id="NIGACNI"/>
<comment type="caution">
    <text evidence="2">The sequence shown here is derived from an EMBL/GenBank/DDBJ whole genome shotgun (WGS) entry which is preliminary data.</text>
</comment>
<sequence length="194" mass="21806">MSPSDIVTSPDRQRRVTLLHPALTSEIHYPSYIHNSRGRGTFGSARDPCIEVSVQKGMMGEPLFFFSCPATVKVLGMCDVLFQDACWRLRLERKGEERRGKERKGKEDKRRQEMDASLVSYEPSKQVAYSDSSKRLNTTVHRLCCIVGSKDDNDNNGNGNDNNDDDALCFVFSSPIVNIGACNIMTPRYFGCKV</sequence>
<dbReference type="AlphaFoldDB" id="A0A2T4GLW2"/>
<organism evidence="2 3">
    <name type="scientific">Fusarium culmorum</name>
    <dbReference type="NCBI Taxonomy" id="5516"/>
    <lineage>
        <taxon>Eukaryota</taxon>
        <taxon>Fungi</taxon>
        <taxon>Dikarya</taxon>
        <taxon>Ascomycota</taxon>
        <taxon>Pezizomycotina</taxon>
        <taxon>Sordariomycetes</taxon>
        <taxon>Hypocreomycetidae</taxon>
        <taxon>Hypocreales</taxon>
        <taxon>Nectriaceae</taxon>
        <taxon>Fusarium</taxon>
    </lineage>
</organism>
<dbReference type="Proteomes" id="UP000241587">
    <property type="component" value="Unassembled WGS sequence"/>
</dbReference>
<evidence type="ECO:0000256" key="1">
    <source>
        <dbReference type="SAM" id="MobiDB-lite"/>
    </source>
</evidence>
<proteinExistence type="predicted"/>
<accession>A0A2T4GLW2</accession>
<feature type="region of interest" description="Disordered" evidence="1">
    <location>
        <begin position="97"/>
        <end position="116"/>
    </location>
</feature>
<name>A0A2T4GLW2_FUSCU</name>
<gene>
    <name evidence="2" type="ORF">FCULG_00000886</name>
</gene>
<evidence type="ECO:0000313" key="3">
    <source>
        <dbReference type="Proteomes" id="UP000241587"/>
    </source>
</evidence>
<keyword evidence="3" id="KW-1185">Reference proteome</keyword>
<protein>
    <submittedName>
        <fullName evidence="2">Uncharacterized protein</fullName>
    </submittedName>
</protein>
<dbReference type="OrthoDB" id="10444464at2759"/>
<evidence type="ECO:0000313" key="2">
    <source>
        <dbReference type="EMBL" id="PTD04551.1"/>
    </source>
</evidence>
<reference evidence="2 3" key="1">
    <citation type="submission" date="2018-02" db="EMBL/GenBank/DDBJ databases">
        <title>Fusarium culmorum secondary metabolites in fungal-bacterial-plant interactions.</title>
        <authorList>
            <person name="Schmidt R."/>
        </authorList>
    </citation>
    <scope>NUCLEOTIDE SEQUENCE [LARGE SCALE GENOMIC DNA]</scope>
    <source>
        <strain evidence="2 3">PV</strain>
    </source>
</reference>
<feature type="compositionally biased region" description="Basic and acidic residues" evidence="1">
    <location>
        <begin position="97"/>
        <end position="114"/>
    </location>
</feature>
<dbReference type="EMBL" id="PVEM01000012">
    <property type="protein sequence ID" value="PTD04551.1"/>
    <property type="molecule type" value="Genomic_DNA"/>
</dbReference>